<feature type="non-terminal residue" evidence="3">
    <location>
        <position position="256"/>
    </location>
</feature>
<sequence length="256" mass="29789">LQMHDDVFSIHIPGPIDYYNKTRYIEEEDRWEEEPIYKTIKMDPMGLVLVVFFGIILVIQLIGMFMHRFGTLAHLMAFTSIDFCTKEDENEDEETTLNRNAVKITKQLQKLKGIEDYDDKNVVISTNNLPNNRQSMWRKEPKPQELDLDAAFRKRIMSLRPDSIEAPGGQKSILKRTSTVNALRRRRDTIIQEETRRMSNMSEMSIDQNQSTFGSNQRPLSWLVGPPKSPSAVRNPNITHSLRDLPPNVNRYDLRP</sequence>
<protein>
    <submittedName>
        <fullName evidence="3">Uncharacterized protein</fullName>
    </submittedName>
</protein>
<accession>A0A7R9MJU5</accession>
<keyword evidence="4" id="KW-1185">Reference proteome</keyword>
<feature type="compositionally biased region" description="Polar residues" evidence="1">
    <location>
        <begin position="207"/>
        <end position="219"/>
    </location>
</feature>
<dbReference type="EMBL" id="CAJPVJ010020706">
    <property type="protein sequence ID" value="CAG2177730.1"/>
    <property type="molecule type" value="Genomic_DNA"/>
</dbReference>
<organism evidence="3">
    <name type="scientific">Oppiella nova</name>
    <dbReference type="NCBI Taxonomy" id="334625"/>
    <lineage>
        <taxon>Eukaryota</taxon>
        <taxon>Metazoa</taxon>
        <taxon>Ecdysozoa</taxon>
        <taxon>Arthropoda</taxon>
        <taxon>Chelicerata</taxon>
        <taxon>Arachnida</taxon>
        <taxon>Acari</taxon>
        <taxon>Acariformes</taxon>
        <taxon>Sarcoptiformes</taxon>
        <taxon>Oribatida</taxon>
        <taxon>Brachypylina</taxon>
        <taxon>Oppioidea</taxon>
        <taxon>Oppiidae</taxon>
        <taxon>Oppiella</taxon>
    </lineage>
</organism>
<keyword evidence="2" id="KW-1133">Transmembrane helix</keyword>
<gene>
    <name evidence="3" type="ORF">ONB1V03_LOCUS17158</name>
</gene>
<keyword evidence="2" id="KW-0812">Transmembrane</keyword>
<proteinExistence type="predicted"/>
<dbReference type="OrthoDB" id="370884at2759"/>
<dbReference type="EMBL" id="OC935531">
    <property type="protein sequence ID" value="CAD7660592.1"/>
    <property type="molecule type" value="Genomic_DNA"/>
</dbReference>
<evidence type="ECO:0000313" key="4">
    <source>
        <dbReference type="Proteomes" id="UP000728032"/>
    </source>
</evidence>
<evidence type="ECO:0000256" key="2">
    <source>
        <dbReference type="SAM" id="Phobius"/>
    </source>
</evidence>
<feature type="transmembrane region" description="Helical" evidence="2">
    <location>
        <begin position="45"/>
        <end position="66"/>
    </location>
</feature>
<evidence type="ECO:0000256" key="1">
    <source>
        <dbReference type="SAM" id="MobiDB-lite"/>
    </source>
</evidence>
<reference evidence="3" key="1">
    <citation type="submission" date="2020-11" db="EMBL/GenBank/DDBJ databases">
        <authorList>
            <person name="Tran Van P."/>
        </authorList>
    </citation>
    <scope>NUCLEOTIDE SEQUENCE</scope>
</reference>
<dbReference type="Proteomes" id="UP000728032">
    <property type="component" value="Unassembled WGS sequence"/>
</dbReference>
<name>A0A7R9MJU5_9ACAR</name>
<dbReference type="AlphaFoldDB" id="A0A7R9MJU5"/>
<evidence type="ECO:0000313" key="3">
    <source>
        <dbReference type="EMBL" id="CAD7660592.1"/>
    </source>
</evidence>
<keyword evidence="2" id="KW-0472">Membrane</keyword>
<feature type="region of interest" description="Disordered" evidence="1">
    <location>
        <begin position="207"/>
        <end position="256"/>
    </location>
</feature>